<gene>
    <name evidence="1" type="ORF">KI387_037274</name>
</gene>
<evidence type="ECO:0000313" key="1">
    <source>
        <dbReference type="EMBL" id="KAH9309363.1"/>
    </source>
</evidence>
<dbReference type="PANTHER" id="PTHR37176">
    <property type="entry name" value="F10K1.23"/>
    <property type="match status" value="1"/>
</dbReference>
<evidence type="ECO:0000313" key="2">
    <source>
        <dbReference type="Proteomes" id="UP000824469"/>
    </source>
</evidence>
<comment type="caution">
    <text evidence="1">The sequence shown here is derived from an EMBL/GenBank/DDBJ whole genome shotgun (WGS) entry which is preliminary data.</text>
</comment>
<dbReference type="AlphaFoldDB" id="A0AA38KQI5"/>
<feature type="non-terminal residue" evidence="1">
    <location>
        <position position="188"/>
    </location>
</feature>
<dbReference type="GO" id="GO:0042138">
    <property type="term" value="P:meiotic DNA double-strand break formation"/>
    <property type="evidence" value="ECO:0007669"/>
    <property type="project" value="InterPro"/>
</dbReference>
<name>A0AA38KQI5_TAXCH</name>
<keyword evidence="2" id="KW-1185">Reference proteome</keyword>
<accession>A0AA38KQI5</accession>
<sequence>FSIQEMASLEEEWSTLVSDIHFKRYDIALQKLQTILFSREAGTMLTTRLRVSEMLRNTAFNCLKLMAENSIHDKLDMLQFLLTVFTCTHDIESQLVVRYEALILREFLIHIDSDQLHVYIDEWICFAEDCRHNGFIRNAIKGFDKALLHLESFNDANQKPEKFSACREKVDAIREIRDLAQSMSSTNS</sequence>
<dbReference type="EMBL" id="JAHRHJ020000007">
    <property type="protein sequence ID" value="KAH9309363.1"/>
    <property type="molecule type" value="Genomic_DNA"/>
</dbReference>
<feature type="non-terminal residue" evidence="1">
    <location>
        <position position="1"/>
    </location>
</feature>
<organism evidence="1 2">
    <name type="scientific">Taxus chinensis</name>
    <name type="common">Chinese yew</name>
    <name type="synonym">Taxus wallichiana var. chinensis</name>
    <dbReference type="NCBI Taxonomy" id="29808"/>
    <lineage>
        <taxon>Eukaryota</taxon>
        <taxon>Viridiplantae</taxon>
        <taxon>Streptophyta</taxon>
        <taxon>Embryophyta</taxon>
        <taxon>Tracheophyta</taxon>
        <taxon>Spermatophyta</taxon>
        <taxon>Pinopsida</taxon>
        <taxon>Pinidae</taxon>
        <taxon>Conifers II</taxon>
        <taxon>Cupressales</taxon>
        <taxon>Taxaceae</taxon>
        <taxon>Taxus</taxon>
    </lineage>
</organism>
<reference evidence="1 2" key="1">
    <citation type="journal article" date="2021" name="Nat. Plants">
        <title>The Taxus genome provides insights into paclitaxel biosynthesis.</title>
        <authorList>
            <person name="Xiong X."/>
            <person name="Gou J."/>
            <person name="Liao Q."/>
            <person name="Li Y."/>
            <person name="Zhou Q."/>
            <person name="Bi G."/>
            <person name="Li C."/>
            <person name="Du R."/>
            <person name="Wang X."/>
            <person name="Sun T."/>
            <person name="Guo L."/>
            <person name="Liang H."/>
            <person name="Lu P."/>
            <person name="Wu Y."/>
            <person name="Zhang Z."/>
            <person name="Ro D.K."/>
            <person name="Shang Y."/>
            <person name="Huang S."/>
            <person name="Yan J."/>
        </authorList>
    </citation>
    <scope>NUCLEOTIDE SEQUENCE [LARGE SCALE GENOMIC DNA]</scope>
    <source>
        <strain evidence="1">Ta-2019</strain>
    </source>
</reference>
<protein>
    <submittedName>
        <fullName evidence="1">Uncharacterized protein</fullName>
    </submittedName>
</protein>
<dbReference type="PANTHER" id="PTHR37176:SF1">
    <property type="entry name" value="PROTEIN DOUBLE-STRAND BREAK FORMATION"/>
    <property type="match status" value="1"/>
</dbReference>
<dbReference type="Proteomes" id="UP000824469">
    <property type="component" value="Unassembled WGS sequence"/>
</dbReference>
<proteinExistence type="predicted"/>
<dbReference type="InterPro" id="IPR044969">
    <property type="entry name" value="DFO"/>
</dbReference>